<dbReference type="InterPro" id="IPR011993">
    <property type="entry name" value="PH-like_dom_sf"/>
</dbReference>
<evidence type="ECO:0000313" key="4">
    <source>
        <dbReference type="Proteomes" id="UP000285060"/>
    </source>
</evidence>
<keyword evidence="4" id="KW-1185">Reference proteome</keyword>
<evidence type="ECO:0000259" key="2">
    <source>
        <dbReference type="PROSITE" id="PS50004"/>
    </source>
</evidence>
<feature type="domain" description="C2" evidence="2">
    <location>
        <begin position="520"/>
        <end position="649"/>
    </location>
</feature>
<comment type="caution">
    <text evidence="3">The sequence shown here is derived from an EMBL/GenBank/DDBJ whole genome shotgun (WGS) entry which is preliminary data.</text>
</comment>
<protein>
    <recommendedName>
        <fullName evidence="5">C2 domain-containing protein</fullName>
    </recommendedName>
</protein>
<dbReference type="CDD" id="cd00030">
    <property type="entry name" value="C2"/>
    <property type="match status" value="3"/>
</dbReference>
<dbReference type="Pfam" id="PF00169">
    <property type="entry name" value="PH"/>
    <property type="match status" value="1"/>
</dbReference>
<proteinExistence type="predicted"/>
<accession>A0A3R6WQV6</accession>
<dbReference type="InterPro" id="IPR001849">
    <property type="entry name" value="PH_domain"/>
</dbReference>
<gene>
    <name evidence="3" type="ORF">DYB32_002188</name>
</gene>
<evidence type="ECO:0000313" key="3">
    <source>
        <dbReference type="EMBL" id="RHY32829.1"/>
    </source>
</evidence>
<dbReference type="GO" id="GO:0010628">
    <property type="term" value="P:positive regulation of gene expression"/>
    <property type="evidence" value="ECO:0007669"/>
    <property type="project" value="TreeGrafter"/>
</dbReference>
<feature type="domain" description="C2" evidence="2">
    <location>
        <begin position="2032"/>
        <end position="2160"/>
    </location>
</feature>
<dbReference type="PROSITE" id="PS50004">
    <property type="entry name" value="C2"/>
    <property type="match status" value="2"/>
</dbReference>
<dbReference type="CDD" id="cd00821">
    <property type="entry name" value="PH"/>
    <property type="match status" value="1"/>
</dbReference>
<dbReference type="SUPFAM" id="SSF49562">
    <property type="entry name" value="C2 domain (Calcium/lipid-binding domain, CaLB)"/>
    <property type="match status" value="4"/>
</dbReference>
<reference evidence="3 4" key="1">
    <citation type="submission" date="2018-08" db="EMBL/GenBank/DDBJ databases">
        <title>Aphanomyces genome sequencing and annotation.</title>
        <authorList>
            <person name="Minardi D."/>
            <person name="Oidtmann B."/>
            <person name="Van Der Giezen M."/>
            <person name="Studholme D.J."/>
        </authorList>
    </citation>
    <scope>NUCLEOTIDE SEQUENCE [LARGE SCALE GENOMIC DNA]</scope>
    <source>
        <strain evidence="3 4">NJM0002</strain>
    </source>
</reference>
<dbReference type="EMBL" id="QUSY01000110">
    <property type="protein sequence ID" value="RHY32829.1"/>
    <property type="molecule type" value="Genomic_DNA"/>
</dbReference>
<dbReference type="SMART" id="SM00233">
    <property type="entry name" value="PH"/>
    <property type="match status" value="1"/>
</dbReference>
<dbReference type="Gene3D" id="2.30.29.30">
    <property type="entry name" value="Pleckstrin-homology domain (PH domain)/Phosphotyrosine-binding domain (PTB)"/>
    <property type="match status" value="1"/>
</dbReference>
<evidence type="ECO:0008006" key="5">
    <source>
        <dbReference type="Google" id="ProtNLM"/>
    </source>
</evidence>
<feature type="domain" description="PH" evidence="1">
    <location>
        <begin position="6"/>
        <end position="108"/>
    </location>
</feature>
<dbReference type="PANTHER" id="PTHR47800">
    <property type="entry name" value="C2 DOMAIN-CONTAINING PROTEIN"/>
    <property type="match status" value="1"/>
</dbReference>
<dbReference type="Proteomes" id="UP000285060">
    <property type="component" value="Unassembled WGS sequence"/>
</dbReference>
<dbReference type="SUPFAM" id="SSF50729">
    <property type="entry name" value="PH domain-like"/>
    <property type="match status" value="1"/>
</dbReference>
<dbReference type="InterPro" id="IPR000008">
    <property type="entry name" value="C2_dom"/>
</dbReference>
<dbReference type="InterPro" id="IPR035892">
    <property type="entry name" value="C2_domain_sf"/>
</dbReference>
<dbReference type="SMART" id="SM00239">
    <property type="entry name" value="C2"/>
    <property type="match status" value="4"/>
</dbReference>
<dbReference type="Gene3D" id="2.60.40.150">
    <property type="entry name" value="C2 domain"/>
    <property type="match status" value="4"/>
</dbReference>
<dbReference type="VEuPathDB" id="FungiDB:H310_09961"/>
<organism evidence="3 4">
    <name type="scientific">Aphanomyces invadans</name>
    <dbReference type="NCBI Taxonomy" id="157072"/>
    <lineage>
        <taxon>Eukaryota</taxon>
        <taxon>Sar</taxon>
        <taxon>Stramenopiles</taxon>
        <taxon>Oomycota</taxon>
        <taxon>Saprolegniomycetes</taxon>
        <taxon>Saprolegniales</taxon>
        <taxon>Verrucalvaceae</taxon>
        <taxon>Aphanomyces</taxon>
    </lineage>
</organism>
<evidence type="ECO:0000259" key="1">
    <source>
        <dbReference type="PROSITE" id="PS50003"/>
    </source>
</evidence>
<sequence>MTSPPPVLKEGYLTKRSKDSALVTNWRKRYFRLVPGELLYFESKEDLEPRRRIPLGLDTVVSLNNDQGYNLCLSVKSSPTSEVFYVQATTEVRRCHPFWDIAFNTPRYVWYKRPIDHWFHIDPPLTGARPTTNLLAFGQNERQMDERDHGELHLIMNLKGAGLPEFFRNLELRGSSPTKHQLTSSLDETDNRLEVTVVAAKDLVYFDPKDPSGQPTHAVNPMCEITLVDAKTRAAMKHELFRTVVQFKTICPVFPDANFVCGRVANWYPLYSHATPPVKVGEVRLQLTLIGETRGEKQQREQIKRYHVAALVVGQTLQRLSCTLIVFGTWIRPELNAVGRRLESAQFLMLQSMRDLDGARVSCAEEGYQIRHPKFYGVNGYLHAAHAQLVQANSRHQTPDDVFQSRGHIEGYALLDVTVVGVHNMQLGDRMNSTYLPGVGTYARIDVEPTAAVTKAKRIYKPYLARKAHKAAPGLKPMQSQRVVQHDSDGREINLNVGAVRQAIWGKTPVAGEVSPSRQRIGRHEARIERNQAMAEDRPYLRVRVVSGHNFIAGDMNGYSDPYCTLFLTNAQDVPFEQEKKRTAVVSKTLNPVWKHEEFMFGFNIDLNDAKCLLVHVKDHNNIGKSTPLGRVEIPLQDLCQASATTTSISSVAVTKRYPITPEPWMKKQNVHLGELCLETEVRGNATVLAKLLMRQNQLLTTMTSALSVNSEVSAGGDAVLSMEDEEAVYEEGQIVRTVSVGGTEPQWKTDRFQLQLSYNRLLSDNVDTVVYRNEGFPYDVRVTVMCGRNLITCDRNAEADPFFTITPVWGTGDVLLAAKRQSLTVYESRNPVWPAQEFVFGSTYDITQMSHLSIHFYDRDWADLDTSALKNLGNPGEVNNTVVIPRSQLRKVTPWGDVDPNPVMEVLEYDQKVLAFRKCGGVDGGNYFPARIRHYTPFPTDMYLVLFEDSLDSISKIRTLMSYDVQGEIAYVRGDGTVDVKLVGGNGGSADYLSRVPIRTLKPVNAFNDATDTTLAAPTMHGKWEQVQLQVLSLTEFLLPNPTVRPAVVVTLVSYPNERTVTTNQRGEIMAATMTATPSEDAHAKVPKFGGIWGKKDKAPAATTSAWTYVVPAGTNNPGSVSLSTVPPLLLEKPLVDSTAALVVRVVDQGTADTPSLDQPCLGLVKIDLSACEEGVGNWHLKVVPPEMSQPYNKFYGAIHCRTTCTPLVVDDDVILPTSAQTLATPTSASTKGVAEWYEDLLAKEKRMASFNWKAMWVPETVVEYTYLARRQALRGSLTARQNRQIDNLGTALNAIYRHVLGALREIALFDEFEGLSHDDMLKFNAVHTLSAHPDSEWLNRRINEMSVHVRKKIVVDLEMQLLMIAGVKTLPALPLPDATLDTWLALRKARQDALAPYSDFLPTERGNYSACFTGEGIVSWILRRPSVLWQDEWVQFAWNELSDNSSKLHWNDPELKVNAEAMQAPEGREHVTVWLKALFDVGHLESVSEKRDFADKADRFYRMHALEFERLHIHASDSTAPLDLVHEVDCDTSEGELFCKKLTSHAAGFLGTVSAVSSLIGSAVDAVENLGRFNVPTWTVPNVSTSLGLPQDSLWQWRYCIFRPDSKLLYLYESVNSTNATAVVDLSVTHTIVTYANPKVHGPDCFEIRQPVFLAPHPTTSKLVRMTDADMDASFLGNIECKAKLVLKAQDSQVWMQAMLMAGVKVTLEKRQKVLVSRLNANVLHAKCMQHSLNFSSADLEGSFQHLMNRVFGHDHVAARSSDRHVKEHRAKVRAELKKAGSEGLAISAKYGRSNRFDPGPTDPRKYTPGYEYPARIVVIRTPFTDATYPVKKQFLIEAAPPRLKKLLQEYKITTRASWLEQPVAIRDRFLLYDVEYSDQMETVIEKDMLREDFRTMDGDLDPAKVRDKCLDLNYTFHPTDLEGCVNRFAEMSNGETPMGCLKIQLQSLSEQREIDWWYKLAPERGMVQRRELGMVRVRVEMRKHDKKTCLGSTPLPPPLAHQVERAIQMQMKASSVNDSNWFNRLKKTISSPLGSPAKGNKPPVLSVLQVDIVEGRKLIISDIRTSDPYVVVLLVNLQDEEKACGKTDIVPSTLNPKWKNQQFTLGRTDETHLHDKKALVLRIFDHDTYSANDPMGYLKLEFGKDERGYIRKVKLHHSGPGGTPTSTILDVSKNGEVEVFERLLRDTKAGQSAWAKAKGNSEEDGVLGRLRFKLKLTHQDYVDDKNAAVTNPTAVSTQVVNTTANHLTRFAAEILLSRVDNDEHLDTMTWALVPRTNEGHMIMYDSKAEQMTHDSKKPLRDHVNQQLVCGLSYDVSRVATYDVVLHHIEKGRTFLGTWSLHPAMDNTVVVVTCKCTDKGDASAIQVSLVVSFIGLNRADYIKR</sequence>
<name>A0A3R6WQV6_9STRA</name>
<dbReference type="PANTHER" id="PTHR47800:SF5">
    <property type="entry name" value="FER-1-LIKE PROTEIN 6"/>
    <property type="match status" value="1"/>
</dbReference>
<dbReference type="Pfam" id="PF00168">
    <property type="entry name" value="C2"/>
    <property type="match status" value="4"/>
</dbReference>
<dbReference type="PROSITE" id="PS50003">
    <property type="entry name" value="PH_DOMAIN"/>
    <property type="match status" value="1"/>
</dbReference>